<keyword evidence="3" id="KW-1185">Reference proteome</keyword>
<gene>
    <name evidence="2" type="ORF">DERP_006344</name>
</gene>
<accession>A0ABQ8IY73</accession>
<feature type="compositionally biased region" description="Basic residues" evidence="1">
    <location>
        <begin position="61"/>
        <end position="70"/>
    </location>
</feature>
<evidence type="ECO:0000313" key="2">
    <source>
        <dbReference type="EMBL" id="KAH9415250.1"/>
    </source>
</evidence>
<dbReference type="Proteomes" id="UP000887458">
    <property type="component" value="Unassembled WGS sequence"/>
</dbReference>
<evidence type="ECO:0000256" key="1">
    <source>
        <dbReference type="SAM" id="MobiDB-lite"/>
    </source>
</evidence>
<proteinExistence type="predicted"/>
<name>A0ABQ8IY73_DERPT</name>
<feature type="region of interest" description="Disordered" evidence="1">
    <location>
        <begin position="44"/>
        <end position="77"/>
    </location>
</feature>
<reference evidence="2 3" key="2">
    <citation type="journal article" date="2022" name="Mol. Biol. Evol.">
        <title>Comparative Genomics Reveals Insights into the Divergent Evolution of Astigmatic Mites and Household Pest Adaptations.</title>
        <authorList>
            <person name="Xiong Q."/>
            <person name="Wan A.T."/>
            <person name="Liu X."/>
            <person name="Fung C.S."/>
            <person name="Xiao X."/>
            <person name="Malainual N."/>
            <person name="Hou J."/>
            <person name="Wang L."/>
            <person name="Wang M."/>
            <person name="Yang K.Y."/>
            <person name="Cui Y."/>
            <person name="Leung E.L."/>
            <person name="Nong W."/>
            <person name="Shin S.K."/>
            <person name="Au S.W."/>
            <person name="Jeong K.Y."/>
            <person name="Chew F.T."/>
            <person name="Hui J.H."/>
            <person name="Leung T.F."/>
            <person name="Tungtrongchitr A."/>
            <person name="Zhong N."/>
            <person name="Liu Z."/>
            <person name="Tsui S.K."/>
        </authorList>
    </citation>
    <scope>NUCLEOTIDE SEQUENCE [LARGE SCALE GENOMIC DNA]</scope>
    <source>
        <strain evidence="2">Derp</strain>
    </source>
</reference>
<sequence>MDCDRKPSNQVTKKQKQIQQVVVQYPINIPSCDDDNSKISQLSLKKKWSNKNKTKPNGTHNQKKKKKKKKTENSNGTTCLINSIYRLSKQNNRSSLQKEKKSCHLNSSCEEAVVADSAPAFEYCLHISPVSCIIRCDSAS</sequence>
<organism evidence="2 3">
    <name type="scientific">Dermatophagoides pteronyssinus</name>
    <name type="common">European house dust mite</name>
    <dbReference type="NCBI Taxonomy" id="6956"/>
    <lineage>
        <taxon>Eukaryota</taxon>
        <taxon>Metazoa</taxon>
        <taxon>Ecdysozoa</taxon>
        <taxon>Arthropoda</taxon>
        <taxon>Chelicerata</taxon>
        <taxon>Arachnida</taxon>
        <taxon>Acari</taxon>
        <taxon>Acariformes</taxon>
        <taxon>Sarcoptiformes</taxon>
        <taxon>Astigmata</taxon>
        <taxon>Psoroptidia</taxon>
        <taxon>Analgoidea</taxon>
        <taxon>Pyroglyphidae</taxon>
        <taxon>Dermatophagoidinae</taxon>
        <taxon>Dermatophagoides</taxon>
    </lineage>
</organism>
<dbReference type="EMBL" id="NJHN03000099">
    <property type="protein sequence ID" value="KAH9415250.1"/>
    <property type="molecule type" value="Genomic_DNA"/>
</dbReference>
<comment type="caution">
    <text evidence="2">The sequence shown here is derived from an EMBL/GenBank/DDBJ whole genome shotgun (WGS) entry which is preliminary data.</text>
</comment>
<evidence type="ECO:0000313" key="3">
    <source>
        <dbReference type="Proteomes" id="UP000887458"/>
    </source>
</evidence>
<feature type="compositionally biased region" description="Basic residues" evidence="1">
    <location>
        <begin position="44"/>
        <end position="54"/>
    </location>
</feature>
<reference evidence="2 3" key="1">
    <citation type="journal article" date="2018" name="J. Allergy Clin. Immunol.">
        <title>High-quality assembly of Dermatophagoides pteronyssinus genome and transcriptome reveals a wide range of novel allergens.</title>
        <authorList>
            <person name="Liu X.Y."/>
            <person name="Yang K.Y."/>
            <person name="Wang M.Q."/>
            <person name="Kwok J.S."/>
            <person name="Zeng X."/>
            <person name="Yang Z."/>
            <person name="Xiao X.J."/>
            <person name="Lau C.P."/>
            <person name="Li Y."/>
            <person name="Huang Z.M."/>
            <person name="Ba J.G."/>
            <person name="Yim A.K."/>
            <person name="Ouyang C.Y."/>
            <person name="Ngai S.M."/>
            <person name="Chan T.F."/>
            <person name="Leung E.L."/>
            <person name="Liu L."/>
            <person name="Liu Z.G."/>
            <person name="Tsui S.K."/>
        </authorList>
    </citation>
    <scope>NUCLEOTIDE SEQUENCE [LARGE SCALE GENOMIC DNA]</scope>
    <source>
        <strain evidence="2">Derp</strain>
    </source>
</reference>
<protein>
    <submittedName>
        <fullName evidence="2">Uncharacterized protein</fullName>
    </submittedName>
</protein>